<accession>A0A8H8CHK7</accession>
<protein>
    <recommendedName>
        <fullName evidence="3">DUF6533 domain-containing protein</fullName>
    </recommendedName>
</protein>
<evidence type="ECO:0000256" key="2">
    <source>
        <dbReference type="SAM" id="Phobius"/>
    </source>
</evidence>
<dbReference type="EMBL" id="JAFIQS010000009">
    <property type="protein sequence ID" value="KAG5165783.1"/>
    <property type="molecule type" value="Genomic_DNA"/>
</dbReference>
<name>A0A8H8CHK7_PSICU</name>
<keyword evidence="2" id="KW-1133">Transmembrane helix</keyword>
<feature type="transmembrane region" description="Helical" evidence="2">
    <location>
        <begin position="154"/>
        <end position="173"/>
    </location>
</feature>
<evidence type="ECO:0000313" key="4">
    <source>
        <dbReference type="EMBL" id="KAG5165783.1"/>
    </source>
</evidence>
<dbReference type="Pfam" id="PF20151">
    <property type="entry name" value="DUF6533"/>
    <property type="match status" value="1"/>
</dbReference>
<dbReference type="OrthoDB" id="3258294at2759"/>
<feature type="transmembrane region" description="Helical" evidence="2">
    <location>
        <begin position="194"/>
        <end position="217"/>
    </location>
</feature>
<feature type="compositionally biased region" description="Acidic residues" evidence="1">
    <location>
        <begin position="292"/>
        <end position="302"/>
    </location>
</feature>
<feature type="transmembrane region" description="Helical" evidence="2">
    <location>
        <begin position="78"/>
        <end position="98"/>
    </location>
</feature>
<proteinExistence type="predicted"/>
<evidence type="ECO:0000259" key="3">
    <source>
        <dbReference type="Pfam" id="PF20151"/>
    </source>
</evidence>
<reference evidence="4" key="1">
    <citation type="submission" date="2021-02" db="EMBL/GenBank/DDBJ databases">
        <title>Psilocybe cubensis genome.</title>
        <authorList>
            <person name="Mckernan K.J."/>
            <person name="Crawford S."/>
            <person name="Trippe A."/>
            <person name="Kane L.T."/>
            <person name="Mclaughlin S."/>
        </authorList>
    </citation>
    <scope>NUCLEOTIDE SEQUENCE [LARGE SCALE GENOMIC DNA]</scope>
    <source>
        <strain evidence="4">MGC-MH-2018</strain>
    </source>
</reference>
<dbReference type="InterPro" id="IPR045340">
    <property type="entry name" value="DUF6533"/>
</dbReference>
<gene>
    <name evidence="4" type="ORF">JR316_009368</name>
</gene>
<feature type="region of interest" description="Disordered" evidence="1">
    <location>
        <begin position="283"/>
        <end position="304"/>
    </location>
</feature>
<evidence type="ECO:0000256" key="1">
    <source>
        <dbReference type="SAM" id="MobiDB-lite"/>
    </source>
</evidence>
<sequence>MAVTSLVWVLHDYFITLEDEVKYIWSQKPCFSKFMFFWIRYYTIFLVSFDVLQIHGFAIPGVVTRELCIAADPTTRMAGAISLWSIEIFMMMRIYVLFNRSTKVAIFNAILFIVSIGLFLWIMIANAIQRKLVLDALDHLPARGCPAINGGTQWALWMPAMAFEFVLFGFAVLKAITSSSTFVQLNERSSLTAVLLRENIAYFAIIGCLLIFNNIMVVGKSGIPWFGFGPFHASMGIVTGRMIIHLRKFSVKHLEGQMSTPSSPILFVGSPVAHKGKQQVGVITPGRHQESGDSEESDEEEERVVKEMRVLVNDIENNIPGPSKLPDSLDRLVT</sequence>
<feature type="transmembrane region" description="Helical" evidence="2">
    <location>
        <begin position="37"/>
        <end position="58"/>
    </location>
</feature>
<feature type="domain" description="DUF6533" evidence="3">
    <location>
        <begin position="3"/>
        <end position="45"/>
    </location>
</feature>
<feature type="transmembrane region" description="Helical" evidence="2">
    <location>
        <begin position="105"/>
        <end position="128"/>
    </location>
</feature>
<comment type="caution">
    <text evidence="4">The sequence shown here is derived from an EMBL/GenBank/DDBJ whole genome shotgun (WGS) entry which is preliminary data.</text>
</comment>
<feature type="transmembrane region" description="Helical" evidence="2">
    <location>
        <begin position="223"/>
        <end position="244"/>
    </location>
</feature>
<dbReference type="AlphaFoldDB" id="A0A8H8CHK7"/>
<keyword evidence="2" id="KW-0812">Transmembrane</keyword>
<organism evidence="4">
    <name type="scientific">Psilocybe cubensis</name>
    <name type="common">Psychedelic mushroom</name>
    <name type="synonym">Stropharia cubensis</name>
    <dbReference type="NCBI Taxonomy" id="181762"/>
    <lineage>
        <taxon>Eukaryota</taxon>
        <taxon>Fungi</taxon>
        <taxon>Dikarya</taxon>
        <taxon>Basidiomycota</taxon>
        <taxon>Agaricomycotina</taxon>
        <taxon>Agaricomycetes</taxon>
        <taxon>Agaricomycetidae</taxon>
        <taxon>Agaricales</taxon>
        <taxon>Agaricineae</taxon>
        <taxon>Strophariaceae</taxon>
        <taxon>Psilocybe</taxon>
    </lineage>
</organism>
<keyword evidence="2" id="KW-0472">Membrane</keyword>